<evidence type="ECO:0000256" key="1">
    <source>
        <dbReference type="ARBA" id="ARBA00022750"/>
    </source>
</evidence>
<reference evidence="6" key="1">
    <citation type="submission" date="2018-02" db="EMBL/GenBank/DDBJ databases">
        <authorList>
            <person name="Cohen D.B."/>
            <person name="Kent A.D."/>
        </authorList>
    </citation>
    <scope>NUCLEOTIDE SEQUENCE</scope>
</reference>
<dbReference type="CDD" id="cd09272">
    <property type="entry name" value="RNase_HI_RT_Ty1"/>
    <property type="match status" value="1"/>
</dbReference>
<proteinExistence type="predicted"/>
<evidence type="ECO:0000313" key="6">
    <source>
        <dbReference type="EMBL" id="SPC74699.1"/>
    </source>
</evidence>
<evidence type="ECO:0000256" key="2">
    <source>
        <dbReference type="SAM" id="MobiDB-lite"/>
    </source>
</evidence>
<organism evidence="6">
    <name type="scientific">Fagus sylvatica</name>
    <name type="common">Beechnut</name>
    <dbReference type="NCBI Taxonomy" id="28930"/>
    <lineage>
        <taxon>Eukaryota</taxon>
        <taxon>Viridiplantae</taxon>
        <taxon>Streptophyta</taxon>
        <taxon>Embryophyta</taxon>
        <taxon>Tracheophyta</taxon>
        <taxon>Spermatophyta</taxon>
        <taxon>Magnoliopsida</taxon>
        <taxon>eudicotyledons</taxon>
        <taxon>Gunneridae</taxon>
        <taxon>Pentapetalae</taxon>
        <taxon>rosids</taxon>
        <taxon>fabids</taxon>
        <taxon>Fagales</taxon>
        <taxon>Fagaceae</taxon>
        <taxon>Fagus</taxon>
    </lineage>
</organism>
<evidence type="ECO:0000259" key="5">
    <source>
        <dbReference type="Pfam" id="PF25597"/>
    </source>
</evidence>
<name>A0A2N9EJG4_FAGSY</name>
<protein>
    <submittedName>
        <fullName evidence="6">Uncharacterized protein</fullName>
    </submittedName>
</protein>
<dbReference type="PANTHER" id="PTHR11439:SF467">
    <property type="entry name" value="INTEGRASE CATALYTIC DOMAIN-CONTAINING PROTEIN"/>
    <property type="match status" value="1"/>
</dbReference>
<dbReference type="InterPro" id="IPR043502">
    <property type="entry name" value="DNA/RNA_pol_sf"/>
</dbReference>
<feature type="compositionally biased region" description="Polar residues" evidence="2">
    <location>
        <begin position="854"/>
        <end position="874"/>
    </location>
</feature>
<evidence type="ECO:0000259" key="4">
    <source>
        <dbReference type="Pfam" id="PF22936"/>
    </source>
</evidence>
<evidence type="ECO:0000259" key="3">
    <source>
        <dbReference type="Pfam" id="PF07727"/>
    </source>
</evidence>
<feature type="domain" description="Retroviral polymerase SH3-like" evidence="5">
    <location>
        <begin position="749"/>
        <end position="788"/>
    </location>
</feature>
<feature type="domain" description="Reverse transcriptase Ty1/copia-type" evidence="3">
    <location>
        <begin position="925"/>
        <end position="1125"/>
    </location>
</feature>
<gene>
    <name evidence="6" type="ORF">FSB_LOCUS2581</name>
</gene>
<dbReference type="PANTHER" id="PTHR11439">
    <property type="entry name" value="GAG-POL-RELATED RETROTRANSPOSON"/>
    <property type="match status" value="1"/>
</dbReference>
<keyword evidence="1" id="KW-0378">Hydrolase</keyword>
<dbReference type="Pfam" id="PF25597">
    <property type="entry name" value="SH3_retrovirus"/>
    <property type="match status" value="1"/>
</dbReference>
<feature type="region of interest" description="Disordered" evidence="2">
    <location>
        <begin position="209"/>
        <end position="238"/>
    </location>
</feature>
<dbReference type="GO" id="GO:0004190">
    <property type="term" value="F:aspartic-type endopeptidase activity"/>
    <property type="evidence" value="ECO:0007669"/>
    <property type="project" value="UniProtKB-KW"/>
</dbReference>
<sequence length="1339" mass="151013">MQPMKRNFQRRCAWKIEMETMRRQLAVLTEQFQKYKPPQDPEFKHVFQQQRRAPERQQQLQASPFMGYHREFGQQWEGKDQNQRYESKYEQKWKGSVKIDVPEFSGVLIPDDLIDWINHVECVFEYHDIPNHKKVKLVGTKLKGRASAWWEQIQMQRVRFGKKKIQDWNKMKTKLQEQFMPFNYLQTQFERRTLQYQVLAVPTSLSSNLGKSKNAQPVQSAHTSSNVATKTSFVGKPKNSNLSCKHYKYGEESHKSIKCKKPALQAKNKTLMTKPMEEESDAATGSNIPIMQLDATIQCSNWQQHSSTAAFQYSEGMMKGILMIEENQKEDYLQKPVYDQYQEAEEVSEGILMIEEIVEQPPVYDIEVEAEIGDDQAKGITLEGMMTFKPVSNQFVLENMDATTKILQFSKEEMEEKNRLASKISHTTCSSEDKACDLLIEGSHCSLHKREHHYTLRPKKDTSKSKPMLYQDVSHASQAALGLSVVDYFGYLQSRWEELAQYEPLSDFPAEAASIVVTRLILGHLKARCFKLHPELRQTVHKNCPLNFSSTCTAIIAKTTGNSTALSDFSRFQAQISQLQNQLGSLAAQAHDTPIALTATFAIGTPTAFHVRYGEPIWVLDSGANDHMPGESSIFFSPFIPVTQSVSLADGSTSRISHKSDMFLSSDIMLSSVLHIPNFSFNLLSVSRLAKSLNCALIFLPFHCLLQDLSLKKIFGRGYERDGLYYFGDPPPATSAFKLLFCLHLVLMCIFLGYSTMSKAYRCYDPISRHLYHSLDVTFFEDIPFYGTHSPLQISDLSPSTEDTSPLALPVPIFDFMVPKSPSPPALTSHPLLQMYTRRPRSPLPNSPLAPGSGMSSTPLVSTQSPPTSRYPSRVRQPSSQFGWLCSTNHPIFQYISYLDLSDSYHSFIGTMDSDSIPRSVSAALQDPNKDFGATFAPVAKLTFVRLLVSLAASHSWPLHQLDVKNAFLHGNLLETIYMDPPPGFQAEGEYAGKVCCLRKSLYGLKQSPRAWFSRFSEVILSMEFVHCHSDHTCFIRRCSDGRCIILLLYVNDSILIGNDTPGIAHVKQSLGKVFDVNDLGALKYFLGIEVAHSRHGISLSQRKYTLDLFQDTGMLGCRLAFTPVDPNLKLPDLTFAVSVVSQFMHAPRTSHLDAVHHILRYVKTSPGLGLFYSAGHQSGLSCFTDADYAGSQTDRRSTTGLSTFYENHLISWKSKKQTVVSRSSAEAKYRAMAQGTCEILWLQSICNELGFMETDSSQLFCDNKSAIMFALDSVLDKRSKHIEVDIHFIQEKVRFGIIISSFVPSSEHTTDVFTKPVGPSLLQSSIVKLGLINTFAPA</sequence>
<dbReference type="Pfam" id="PF07727">
    <property type="entry name" value="RVT_2"/>
    <property type="match status" value="1"/>
</dbReference>
<feature type="region of interest" description="Disordered" evidence="2">
    <location>
        <begin position="841"/>
        <end position="874"/>
    </location>
</feature>
<dbReference type="InterPro" id="IPR013103">
    <property type="entry name" value="RVT_2"/>
</dbReference>
<keyword evidence="1" id="KW-0645">Protease</keyword>
<dbReference type="EMBL" id="OIVN01000121">
    <property type="protein sequence ID" value="SPC74699.1"/>
    <property type="molecule type" value="Genomic_DNA"/>
</dbReference>
<keyword evidence="1" id="KW-0064">Aspartyl protease</keyword>
<dbReference type="Pfam" id="PF22936">
    <property type="entry name" value="Pol_BBD"/>
    <property type="match status" value="1"/>
</dbReference>
<dbReference type="InterPro" id="IPR057670">
    <property type="entry name" value="SH3_retrovirus"/>
</dbReference>
<dbReference type="SUPFAM" id="SSF56672">
    <property type="entry name" value="DNA/RNA polymerases"/>
    <property type="match status" value="1"/>
</dbReference>
<accession>A0A2N9EJG4</accession>
<feature type="domain" description="Retrovirus-related Pol polyprotein from transposon TNT 1-94-like beta-barrel" evidence="4">
    <location>
        <begin position="618"/>
        <end position="691"/>
    </location>
</feature>
<dbReference type="InterPro" id="IPR054722">
    <property type="entry name" value="PolX-like_BBD"/>
</dbReference>